<dbReference type="InterPro" id="IPR009057">
    <property type="entry name" value="Homeodomain-like_sf"/>
</dbReference>
<dbReference type="InterPro" id="IPR014710">
    <property type="entry name" value="RmlC-like_jellyroll"/>
</dbReference>
<keyword evidence="1" id="KW-0805">Transcription regulation</keyword>
<dbReference type="InterPro" id="IPR018060">
    <property type="entry name" value="HTH_AraC"/>
</dbReference>
<keyword evidence="6" id="KW-1185">Reference proteome</keyword>
<dbReference type="SMART" id="SM00342">
    <property type="entry name" value="HTH_ARAC"/>
    <property type="match status" value="1"/>
</dbReference>
<name>A0A2T0SAI8_9BACT</name>
<keyword evidence="3" id="KW-0804">Transcription</keyword>
<reference evidence="5 6" key="1">
    <citation type="submission" date="2018-03" db="EMBL/GenBank/DDBJ databases">
        <title>Genomic Encyclopedia of Archaeal and Bacterial Type Strains, Phase II (KMG-II): from individual species to whole genera.</title>
        <authorList>
            <person name="Goeker M."/>
        </authorList>
    </citation>
    <scope>NUCLEOTIDE SEQUENCE [LARGE SCALE GENOMIC DNA]</scope>
    <source>
        <strain evidence="5 6">DSM 28354</strain>
    </source>
</reference>
<gene>
    <name evidence="5" type="ORF">CLV58_12460</name>
</gene>
<evidence type="ECO:0000313" key="5">
    <source>
        <dbReference type="EMBL" id="PRY30439.1"/>
    </source>
</evidence>
<evidence type="ECO:0000313" key="6">
    <source>
        <dbReference type="Proteomes" id="UP000238375"/>
    </source>
</evidence>
<dbReference type="Gene3D" id="1.10.10.60">
    <property type="entry name" value="Homeodomain-like"/>
    <property type="match status" value="1"/>
</dbReference>
<dbReference type="SUPFAM" id="SSF46689">
    <property type="entry name" value="Homeodomain-like"/>
    <property type="match status" value="1"/>
</dbReference>
<dbReference type="InterPro" id="IPR037923">
    <property type="entry name" value="HTH-like"/>
</dbReference>
<dbReference type="AlphaFoldDB" id="A0A2T0SAI8"/>
<keyword evidence="2 5" id="KW-0238">DNA-binding</keyword>
<dbReference type="OrthoDB" id="9793451at2"/>
<feature type="domain" description="HTH araC/xylS-type" evidence="4">
    <location>
        <begin position="185"/>
        <end position="283"/>
    </location>
</feature>
<dbReference type="GO" id="GO:0043565">
    <property type="term" value="F:sequence-specific DNA binding"/>
    <property type="evidence" value="ECO:0007669"/>
    <property type="project" value="InterPro"/>
</dbReference>
<dbReference type="RefSeq" id="WP_106140005.1">
    <property type="nucleotide sequence ID" value="NZ_PVTE01000024.1"/>
</dbReference>
<evidence type="ECO:0000256" key="1">
    <source>
        <dbReference type="ARBA" id="ARBA00023015"/>
    </source>
</evidence>
<evidence type="ECO:0000256" key="2">
    <source>
        <dbReference type="ARBA" id="ARBA00023125"/>
    </source>
</evidence>
<dbReference type="EMBL" id="PVTE01000024">
    <property type="protein sequence ID" value="PRY30439.1"/>
    <property type="molecule type" value="Genomic_DNA"/>
</dbReference>
<dbReference type="PANTHER" id="PTHR43280:SF32">
    <property type="entry name" value="TRANSCRIPTIONAL REGULATORY PROTEIN"/>
    <property type="match status" value="1"/>
</dbReference>
<comment type="caution">
    <text evidence="5">The sequence shown here is derived from an EMBL/GenBank/DDBJ whole genome shotgun (WGS) entry which is preliminary data.</text>
</comment>
<protein>
    <submittedName>
        <fullName evidence="5">AraC-like DNA-binding protein</fullName>
    </submittedName>
</protein>
<dbReference type="SUPFAM" id="SSF51215">
    <property type="entry name" value="Regulatory protein AraC"/>
    <property type="match status" value="1"/>
</dbReference>
<dbReference type="PANTHER" id="PTHR43280">
    <property type="entry name" value="ARAC-FAMILY TRANSCRIPTIONAL REGULATOR"/>
    <property type="match status" value="1"/>
</dbReference>
<dbReference type="Proteomes" id="UP000238375">
    <property type="component" value="Unassembled WGS sequence"/>
</dbReference>
<dbReference type="Gene3D" id="2.60.120.10">
    <property type="entry name" value="Jelly Rolls"/>
    <property type="match status" value="1"/>
</dbReference>
<dbReference type="Pfam" id="PF12833">
    <property type="entry name" value="HTH_18"/>
    <property type="match status" value="1"/>
</dbReference>
<organism evidence="5 6">
    <name type="scientific">Spirosoma oryzae</name>
    <dbReference type="NCBI Taxonomy" id="1469603"/>
    <lineage>
        <taxon>Bacteria</taxon>
        <taxon>Pseudomonadati</taxon>
        <taxon>Bacteroidota</taxon>
        <taxon>Cytophagia</taxon>
        <taxon>Cytophagales</taxon>
        <taxon>Cytophagaceae</taxon>
        <taxon>Spirosoma</taxon>
    </lineage>
</organism>
<evidence type="ECO:0000256" key="3">
    <source>
        <dbReference type="ARBA" id="ARBA00023163"/>
    </source>
</evidence>
<evidence type="ECO:0000259" key="4">
    <source>
        <dbReference type="PROSITE" id="PS01124"/>
    </source>
</evidence>
<dbReference type="GO" id="GO:0003700">
    <property type="term" value="F:DNA-binding transcription factor activity"/>
    <property type="evidence" value="ECO:0007669"/>
    <property type="project" value="InterPro"/>
</dbReference>
<dbReference type="PROSITE" id="PS01124">
    <property type="entry name" value="HTH_ARAC_FAMILY_2"/>
    <property type="match status" value="1"/>
</dbReference>
<accession>A0A2T0SAI8</accession>
<proteinExistence type="predicted"/>
<sequence length="286" mass="32988">MIAFNFLKNKYGKELLIDCFRLSEIEGRSLALNEMHITTFYEIFLFLEGNGSVLLEGQLLTFEAPVVLLLPPAQPRQWRMTTTPDCLVVIFEGAFIETFLSDSLFLHRLYYFGQHDASPLLPLPSEVMPDFNTLWHNLKAEITLPSFDSQQLLRAYLYQLLILLNRAYAKHYQLTGNLYRNTGILQFKRLLSQYIREKNTVKEYAQLLQLNRNRLNQLCQEAFGKDAQTIIRQELVQSCKNDLLGSSQTIAEISHAHNFSAPSNFIRFFKSLTGISPAVYRATYAD</sequence>